<proteinExistence type="predicted"/>
<evidence type="ECO:0000313" key="1">
    <source>
        <dbReference type="EMBL" id="MFA3842763.1"/>
    </source>
</evidence>
<name>A0ABV4SWY1_9ACTN</name>
<accession>A0ABV4SWY1</accession>
<sequence>MREIPVAGAGGVDAPAYLVTLRGEFSDILPSDGPVRSGIWAALFIDPDSLRTRGFTARPAEDVPQHRLENLGHAHGLAL</sequence>
<keyword evidence="2" id="KW-1185">Reference proteome</keyword>
<evidence type="ECO:0000313" key="2">
    <source>
        <dbReference type="Proteomes" id="UP001571476"/>
    </source>
</evidence>
<gene>
    <name evidence="1" type="ORF">ACEG43_42570</name>
</gene>
<dbReference type="Proteomes" id="UP001571476">
    <property type="component" value="Unassembled WGS sequence"/>
</dbReference>
<protein>
    <submittedName>
        <fullName evidence="1">Uncharacterized protein</fullName>
    </submittedName>
</protein>
<dbReference type="EMBL" id="JBGOSP010000043">
    <property type="protein sequence ID" value="MFA3842763.1"/>
    <property type="molecule type" value="Genomic_DNA"/>
</dbReference>
<comment type="caution">
    <text evidence="1">The sequence shown here is derived from an EMBL/GenBank/DDBJ whole genome shotgun (WGS) entry which is preliminary data.</text>
</comment>
<reference evidence="1 2" key="1">
    <citation type="submission" date="2024-08" db="EMBL/GenBank/DDBJ databases">
        <title>Genome sequence of Streptomyces aureus CACIA-1.46HGO.</title>
        <authorList>
            <person name="Evangelista-Martinez Z."/>
        </authorList>
    </citation>
    <scope>NUCLEOTIDE SEQUENCE [LARGE SCALE GENOMIC DNA]</scope>
    <source>
        <strain evidence="1 2">CACIA-1.46HGO</strain>
    </source>
</reference>
<dbReference type="RefSeq" id="WP_372566671.1">
    <property type="nucleotide sequence ID" value="NZ_JBGOSP010000043.1"/>
</dbReference>
<organism evidence="1 2">
    <name type="scientific">Streptomyces aureus</name>
    <dbReference type="NCBI Taxonomy" id="193461"/>
    <lineage>
        <taxon>Bacteria</taxon>
        <taxon>Bacillati</taxon>
        <taxon>Actinomycetota</taxon>
        <taxon>Actinomycetes</taxon>
        <taxon>Kitasatosporales</taxon>
        <taxon>Streptomycetaceae</taxon>
        <taxon>Streptomyces</taxon>
    </lineage>
</organism>